<dbReference type="PANTHER" id="PTHR24159">
    <property type="match status" value="1"/>
</dbReference>
<dbReference type="PANTHER" id="PTHR24159:SF5">
    <property type="entry name" value="ANK_REP_REGION DOMAIN-CONTAINING PROTEIN"/>
    <property type="match status" value="1"/>
</dbReference>
<reference evidence="2 3" key="1">
    <citation type="submission" date="2024-04" db="EMBL/GenBank/DDBJ databases">
        <title>Tritrichomonas musculus Genome.</title>
        <authorList>
            <person name="Alves-Ferreira E."/>
            <person name="Grigg M."/>
            <person name="Lorenzi H."/>
            <person name="Galac M."/>
        </authorList>
    </citation>
    <scope>NUCLEOTIDE SEQUENCE [LARGE SCALE GENOMIC DNA]</scope>
    <source>
        <strain evidence="2 3">EAF2021</strain>
    </source>
</reference>
<evidence type="ECO:0000313" key="3">
    <source>
        <dbReference type="Proteomes" id="UP001470230"/>
    </source>
</evidence>
<sequence>MEQFKKYEELQQLLLSMKGEEDINNIKKFIDDNDLLKNNKRTLSTMKLISSVIYARPKLLDNAVNLIKMFDKIELDNIRVQEYISDNDVIDRAIIIPIILNLSGKKNSRMEKIFYNHSFFINPIKYWCQSYYINFGNNDYEDIKNMTDDEKIRFRNQMHSIHPIVQAILKDDVDKLQQLISLNNFDINKKIPSSYFEHYSILRNVPPLFYSASLGSVNCFKFLLNKTNDIDYEMLLKHAIVGGNNEIIHIIENESHSNLEYENVLLYNAILYMNNELIEYLIHNYDIKIDGEAYIKCIYSSNYEAMLKLIELDDSNAINEHGDIGSSPLDIAAFEGYLDFLKFLLQNEKVDSHNLNSYGKTMLQSAARNDQLDIVKYILKHKLLEPDDVGEYGISAVEIAENYGNNDIVSYIESIGSENDDKHEDEREEDY</sequence>
<dbReference type="InterPro" id="IPR020683">
    <property type="entry name" value="DUF3447"/>
</dbReference>
<comment type="caution">
    <text evidence="2">The sequence shown here is derived from an EMBL/GenBank/DDBJ whole genome shotgun (WGS) entry which is preliminary data.</text>
</comment>
<evidence type="ECO:0000313" key="2">
    <source>
        <dbReference type="EMBL" id="KAK8880764.1"/>
    </source>
</evidence>
<keyword evidence="3" id="KW-1185">Reference proteome</keyword>
<gene>
    <name evidence="2" type="ORF">M9Y10_003452</name>
</gene>
<dbReference type="SUPFAM" id="SSF48403">
    <property type="entry name" value="Ankyrin repeat"/>
    <property type="match status" value="1"/>
</dbReference>
<dbReference type="EMBL" id="JAPFFF010000010">
    <property type="protein sequence ID" value="KAK8880764.1"/>
    <property type="molecule type" value="Genomic_DNA"/>
</dbReference>
<dbReference type="InterPro" id="IPR036770">
    <property type="entry name" value="Ankyrin_rpt-contain_sf"/>
</dbReference>
<protein>
    <recommendedName>
        <fullName evidence="1">DUF3447 domain-containing protein</fullName>
    </recommendedName>
</protein>
<dbReference type="Proteomes" id="UP001470230">
    <property type="component" value="Unassembled WGS sequence"/>
</dbReference>
<organism evidence="2 3">
    <name type="scientific">Tritrichomonas musculus</name>
    <dbReference type="NCBI Taxonomy" id="1915356"/>
    <lineage>
        <taxon>Eukaryota</taxon>
        <taxon>Metamonada</taxon>
        <taxon>Parabasalia</taxon>
        <taxon>Tritrichomonadida</taxon>
        <taxon>Tritrichomonadidae</taxon>
        <taxon>Tritrichomonas</taxon>
    </lineage>
</organism>
<dbReference type="Pfam" id="PF11929">
    <property type="entry name" value="DUF3447"/>
    <property type="match status" value="1"/>
</dbReference>
<dbReference type="SMART" id="SM00248">
    <property type="entry name" value="ANK"/>
    <property type="match status" value="6"/>
</dbReference>
<feature type="domain" description="DUF3447" evidence="1">
    <location>
        <begin position="234"/>
        <end position="307"/>
    </location>
</feature>
<proteinExistence type="predicted"/>
<accession>A0ABR2JPY7</accession>
<evidence type="ECO:0000259" key="1">
    <source>
        <dbReference type="Pfam" id="PF11929"/>
    </source>
</evidence>
<dbReference type="Pfam" id="PF12796">
    <property type="entry name" value="Ank_2"/>
    <property type="match status" value="1"/>
</dbReference>
<dbReference type="Gene3D" id="1.25.40.20">
    <property type="entry name" value="Ankyrin repeat-containing domain"/>
    <property type="match status" value="1"/>
</dbReference>
<dbReference type="InterPro" id="IPR002110">
    <property type="entry name" value="Ankyrin_rpt"/>
</dbReference>
<name>A0ABR2JPY7_9EUKA</name>